<protein>
    <submittedName>
        <fullName evidence="1">Uncharacterized protein</fullName>
    </submittedName>
</protein>
<gene>
    <name evidence="1" type="ORF">QQ020_04365</name>
</gene>
<proteinExistence type="predicted"/>
<comment type="caution">
    <text evidence="1">The sequence shown here is derived from an EMBL/GenBank/DDBJ whole genome shotgun (WGS) entry which is preliminary data.</text>
</comment>
<dbReference type="Proteomes" id="UP001172083">
    <property type="component" value="Unassembled WGS sequence"/>
</dbReference>
<sequence>MEQKAHITKILDDHILYFRFLKGNEVESYQVGLQECKDNMSLPNVDVIVVVVEDDETMFNKEMQGIWLMTGDLADQNGLVKWGVVVPSLTKEITIQYLVQGGQDGDRNYEHFISTDEEEVMKWAKS</sequence>
<name>A0ABT8L487_9BACT</name>
<keyword evidence="2" id="KW-1185">Reference proteome</keyword>
<organism evidence="1 2">
    <name type="scientific">Agaribacillus aureus</name>
    <dbReference type="NCBI Taxonomy" id="3051825"/>
    <lineage>
        <taxon>Bacteria</taxon>
        <taxon>Pseudomonadati</taxon>
        <taxon>Bacteroidota</taxon>
        <taxon>Cytophagia</taxon>
        <taxon>Cytophagales</taxon>
        <taxon>Splendidivirgaceae</taxon>
        <taxon>Agaribacillus</taxon>
    </lineage>
</organism>
<reference evidence="1" key="1">
    <citation type="submission" date="2023-06" db="EMBL/GenBank/DDBJ databases">
        <title>Genomic of Agaribacillus aureum.</title>
        <authorList>
            <person name="Wang G."/>
        </authorList>
    </citation>
    <scope>NUCLEOTIDE SEQUENCE</scope>
    <source>
        <strain evidence="1">BMA12</strain>
    </source>
</reference>
<dbReference type="RefSeq" id="WP_346756601.1">
    <property type="nucleotide sequence ID" value="NZ_JAUJEB010000001.1"/>
</dbReference>
<dbReference type="EMBL" id="JAUJEB010000001">
    <property type="protein sequence ID" value="MDN5211266.1"/>
    <property type="molecule type" value="Genomic_DNA"/>
</dbReference>
<evidence type="ECO:0000313" key="1">
    <source>
        <dbReference type="EMBL" id="MDN5211266.1"/>
    </source>
</evidence>
<evidence type="ECO:0000313" key="2">
    <source>
        <dbReference type="Proteomes" id="UP001172083"/>
    </source>
</evidence>
<accession>A0ABT8L487</accession>